<dbReference type="GO" id="GO:0034476">
    <property type="term" value="P:U5 snRNA 3'-end processing"/>
    <property type="evidence" value="ECO:0007669"/>
    <property type="project" value="TreeGrafter"/>
</dbReference>
<evidence type="ECO:0000256" key="3">
    <source>
        <dbReference type="ARBA" id="ARBA00006678"/>
    </source>
</evidence>
<evidence type="ECO:0000256" key="5">
    <source>
        <dbReference type="ARBA" id="ARBA00022490"/>
    </source>
</evidence>
<evidence type="ECO:0000313" key="15">
    <source>
        <dbReference type="Proteomes" id="UP001056384"/>
    </source>
</evidence>
<organism evidence="14 15">
    <name type="scientific">Septoria linicola</name>
    <dbReference type="NCBI Taxonomy" id="215465"/>
    <lineage>
        <taxon>Eukaryota</taxon>
        <taxon>Fungi</taxon>
        <taxon>Dikarya</taxon>
        <taxon>Ascomycota</taxon>
        <taxon>Pezizomycotina</taxon>
        <taxon>Dothideomycetes</taxon>
        <taxon>Dothideomycetidae</taxon>
        <taxon>Mycosphaerellales</taxon>
        <taxon>Mycosphaerellaceae</taxon>
        <taxon>Septoria</taxon>
    </lineage>
</organism>
<feature type="domain" description="Exoribonuclease phosphorolytic" evidence="13">
    <location>
        <begin position="190"/>
        <end position="257"/>
    </location>
</feature>
<dbReference type="GO" id="GO:0000467">
    <property type="term" value="P:exonucleolytic trimming to generate mature 3'-end of 5.8S rRNA from tricistronic rRNA transcript (SSU-rRNA, 5.8S rRNA, LSU-rRNA)"/>
    <property type="evidence" value="ECO:0007669"/>
    <property type="project" value="TreeGrafter"/>
</dbReference>
<dbReference type="GO" id="GO:0035925">
    <property type="term" value="F:mRNA 3'-UTR AU-rich region binding"/>
    <property type="evidence" value="ECO:0007669"/>
    <property type="project" value="TreeGrafter"/>
</dbReference>
<dbReference type="PANTHER" id="PTHR11097:SF14">
    <property type="entry name" value="EXOSOME COMPLEX COMPONENT RRP45"/>
    <property type="match status" value="1"/>
</dbReference>
<evidence type="ECO:0000256" key="6">
    <source>
        <dbReference type="ARBA" id="ARBA00022552"/>
    </source>
</evidence>
<dbReference type="GO" id="GO:0005730">
    <property type="term" value="C:nucleolus"/>
    <property type="evidence" value="ECO:0007669"/>
    <property type="project" value="UniProtKB-SubCell"/>
</dbReference>
<dbReference type="GO" id="GO:0071035">
    <property type="term" value="P:nuclear polyadenylation-dependent rRNA catabolic process"/>
    <property type="evidence" value="ECO:0007669"/>
    <property type="project" value="TreeGrafter"/>
</dbReference>
<keyword evidence="5" id="KW-0963">Cytoplasm</keyword>
<dbReference type="GO" id="GO:0005840">
    <property type="term" value="C:ribosome"/>
    <property type="evidence" value="ECO:0007669"/>
    <property type="project" value="UniProtKB-KW"/>
</dbReference>
<dbReference type="InterPro" id="IPR050590">
    <property type="entry name" value="Exosome_comp_Rrp42_subfam"/>
</dbReference>
<evidence type="ECO:0000256" key="10">
    <source>
        <dbReference type="ARBA" id="ARBA00077933"/>
    </source>
</evidence>
<dbReference type="Pfam" id="PF01138">
    <property type="entry name" value="RNase_PH"/>
    <property type="match status" value="1"/>
</dbReference>
<evidence type="ECO:0000256" key="9">
    <source>
        <dbReference type="ARBA" id="ARBA00023242"/>
    </source>
</evidence>
<dbReference type="Proteomes" id="UP001056384">
    <property type="component" value="Chromosome 4"/>
</dbReference>
<comment type="similarity">
    <text evidence="3">Belongs to the RNase PH family.</text>
</comment>
<dbReference type="InterPro" id="IPR020568">
    <property type="entry name" value="Ribosomal_Su5_D2-typ_SF"/>
</dbReference>
<dbReference type="GO" id="GO:0034475">
    <property type="term" value="P:U4 snRNA 3'-end processing"/>
    <property type="evidence" value="ECO:0007669"/>
    <property type="project" value="TreeGrafter"/>
</dbReference>
<dbReference type="GO" id="GO:0000176">
    <property type="term" value="C:nuclear exosome (RNase complex)"/>
    <property type="evidence" value="ECO:0007669"/>
    <property type="project" value="UniProtKB-ARBA"/>
</dbReference>
<evidence type="ECO:0000256" key="7">
    <source>
        <dbReference type="ARBA" id="ARBA00022835"/>
    </source>
</evidence>
<evidence type="ECO:0000256" key="1">
    <source>
        <dbReference type="ARBA" id="ARBA00004496"/>
    </source>
</evidence>
<dbReference type="FunFam" id="3.30.230.70:FF:000005">
    <property type="entry name" value="Exosome complex component RRP45"/>
    <property type="match status" value="1"/>
</dbReference>
<feature type="region of interest" description="Disordered" evidence="11">
    <location>
        <begin position="279"/>
        <end position="299"/>
    </location>
</feature>
<evidence type="ECO:0000259" key="12">
    <source>
        <dbReference type="Pfam" id="PF01138"/>
    </source>
</evidence>
<dbReference type="GO" id="GO:0071028">
    <property type="term" value="P:nuclear mRNA surveillance"/>
    <property type="evidence" value="ECO:0007669"/>
    <property type="project" value="TreeGrafter"/>
</dbReference>
<feature type="compositionally biased region" description="Basic and acidic residues" evidence="11">
    <location>
        <begin position="289"/>
        <end position="299"/>
    </location>
</feature>
<dbReference type="GO" id="GO:0071038">
    <property type="term" value="P:TRAMP-dependent tRNA surveillance pathway"/>
    <property type="evidence" value="ECO:0007669"/>
    <property type="project" value="TreeGrafter"/>
</dbReference>
<dbReference type="GO" id="GO:0000177">
    <property type="term" value="C:cytoplasmic exosome (RNase complex)"/>
    <property type="evidence" value="ECO:0007669"/>
    <property type="project" value="TreeGrafter"/>
</dbReference>
<keyword evidence="14" id="KW-0689">Ribosomal protein</keyword>
<dbReference type="CDD" id="cd11368">
    <property type="entry name" value="RNase_PH_RRP45"/>
    <property type="match status" value="1"/>
</dbReference>
<dbReference type="InterPro" id="IPR015847">
    <property type="entry name" value="ExoRNase_PH_dom2"/>
</dbReference>
<proteinExistence type="inferred from homology"/>
<keyword evidence="8" id="KW-0694">RNA-binding</keyword>
<feature type="domain" description="Exoribonuclease phosphorolytic" evidence="12">
    <location>
        <begin position="32"/>
        <end position="164"/>
    </location>
</feature>
<evidence type="ECO:0000256" key="8">
    <source>
        <dbReference type="ARBA" id="ARBA00022884"/>
    </source>
</evidence>
<dbReference type="Pfam" id="PF03725">
    <property type="entry name" value="RNase_PH_C"/>
    <property type="match status" value="1"/>
</dbReference>
<dbReference type="InterPro" id="IPR027408">
    <property type="entry name" value="PNPase/RNase_PH_dom_sf"/>
</dbReference>
<protein>
    <recommendedName>
        <fullName evidence="4">Exosome complex component RRP45</fullName>
    </recommendedName>
    <alternativeName>
        <fullName evidence="10">Ribosomal RNA-processing protein 45</fullName>
    </alternativeName>
</protein>
<reference evidence="14" key="1">
    <citation type="submission" date="2022-06" db="EMBL/GenBank/DDBJ databases">
        <title>Complete genome sequences of two strains of the flax pathogen Septoria linicola.</title>
        <authorList>
            <person name="Lapalu N."/>
            <person name="Simon A."/>
            <person name="Demenou B."/>
            <person name="Paumier D."/>
            <person name="Guillot M.-P."/>
            <person name="Gout L."/>
            <person name="Valade R."/>
        </authorList>
    </citation>
    <scope>NUCLEOTIDE SEQUENCE</scope>
    <source>
        <strain evidence="14">SE15195</strain>
    </source>
</reference>
<dbReference type="GO" id="GO:0016075">
    <property type="term" value="P:rRNA catabolic process"/>
    <property type="evidence" value="ECO:0007669"/>
    <property type="project" value="TreeGrafter"/>
</dbReference>
<evidence type="ECO:0000256" key="4">
    <source>
        <dbReference type="ARBA" id="ARBA00019572"/>
    </source>
</evidence>
<keyword evidence="9" id="KW-0539">Nucleus</keyword>
<dbReference type="InterPro" id="IPR036345">
    <property type="entry name" value="ExoRNase_PH_dom2_sf"/>
</dbReference>
<keyword evidence="15" id="KW-1185">Reference proteome</keyword>
<evidence type="ECO:0000259" key="13">
    <source>
        <dbReference type="Pfam" id="PF03725"/>
    </source>
</evidence>
<dbReference type="SUPFAM" id="SSF54211">
    <property type="entry name" value="Ribosomal protein S5 domain 2-like"/>
    <property type="match status" value="1"/>
</dbReference>
<dbReference type="OrthoDB" id="10264038at2759"/>
<comment type="subcellular location">
    <subcellularLocation>
        <location evidence="1">Cytoplasm</location>
    </subcellularLocation>
    <subcellularLocation>
        <location evidence="2">Nucleus</location>
        <location evidence="2">Nucleolus</location>
    </subcellularLocation>
</comment>
<dbReference type="SUPFAM" id="SSF55666">
    <property type="entry name" value="Ribonuclease PH domain 2-like"/>
    <property type="match status" value="1"/>
</dbReference>
<evidence type="ECO:0000256" key="2">
    <source>
        <dbReference type="ARBA" id="ARBA00004604"/>
    </source>
</evidence>
<dbReference type="EMBL" id="CP099421">
    <property type="protein sequence ID" value="USW52007.1"/>
    <property type="molecule type" value="Genomic_DNA"/>
</dbReference>
<evidence type="ECO:0000313" key="14">
    <source>
        <dbReference type="EMBL" id="USW52007.1"/>
    </source>
</evidence>
<name>A0A9Q9EJC0_9PEZI</name>
<dbReference type="GO" id="GO:0034473">
    <property type="term" value="P:U1 snRNA 3'-end processing"/>
    <property type="evidence" value="ECO:0007669"/>
    <property type="project" value="TreeGrafter"/>
</dbReference>
<dbReference type="AlphaFoldDB" id="A0A9Q9EJC0"/>
<dbReference type="InterPro" id="IPR001247">
    <property type="entry name" value="ExoRNase_PH_dom1"/>
</dbReference>
<keyword evidence="7" id="KW-0271">Exosome</keyword>
<sequence length="299" mass="33270">MPSEAPPSTNEREFVLSALQQKVRLDGRAFDQFRAIELAFGDNYGQADVRIGKTRVLVNISVEVVAPYVDRKFDGVFTISTELSPIASPAFEVGRQDQTEILLSRILEKTIRRSGALDTESLCIVAGQKCFHVRADIHVLDHDGNLVDASCLALVAALMHFRRPDFEVHGEEVTVFGEREREPVKLSMQHQPFCVTMSYYEGGEVMLQDATLLEEQCREGEIVISINRFGEVCQIAKYGGTPVDGMSMLTCTNAALDKAKMLDKLVKAKLEEDEKQRYPGGLMAELSAENDRVQEKPVG</sequence>
<dbReference type="PANTHER" id="PTHR11097">
    <property type="entry name" value="EXOSOME COMPLEX EXONUCLEASE RIBOSOMAL RNA PROCESSING PROTEIN"/>
    <property type="match status" value="1"/>
</dbReference>
<evidence type="ECO:0000256" key="11">
    <source>
        <dbReference type="SAM" id="MobiDB-lite"/>
    </source>
</evidence>
<keyword evidence="6" id="KW-0698">rRNA processing</keyword>
<gene>
    <name evidence="14" type="ORF">Slin15195_G053260</name>
</gene>
<accession>A0A9Q9EJC0</accession>
<dbReference type="InterPro" id="IPR033100">
    <property type="entry name" value="Rrp45"/>
</dbReference>
<dbReference type="Gene3D" id="3.30.230.70">
    <property type="entry name" value="GHMP Kinase, N-terminal domain"/>
    <property type="match status" value="1"/>
</dbReference>
<keyword evidence="14" id="KW-0687">Ribonucleoprotein</keyword>